<feature type="domain" description="TraD/TraG TraM recognition site" evidence="7">
    <location>
        <begin position="470"/>
        <end position="595"/>
    </location>
</feature>
<keyword evidence="3 6" id="KW-0812">Transmembrane</keyword>
<dbReference type="PANTHER" id="PTHR37937:SF1">
    <property type="entry name" value="CONJUGATIVE TRANSFER: DNA TRANSPORT"/>
    <property type="match status" value="1"/>
</dbReference>
<feature type="transmembrane region" description="Helical" evidence="6">
    <location>
        <begin position="12"/>
        <end position="32"/>
    </location>
</feature>
<dbReference type="GO" id="GO:0005886">
    <property type="term" value="C:plasma membrane"/>
    <property type="evidence" value="ECO:0007669"/>
    <property type="project" value="UniProtKB-SubCell"/>
</dbReference>
<dbReference type="InterPro" id="IPR032689">
    <property type="entry name" value="TraG-D_C"/>
</dbReference>
<comment type="subcellular location">
    <subcellularLocation>
        <location evidence="1">Cell membrane</location>
        <topology evidence="1">Multi-pass membrane protein</topology>
    </subcellularLocation>
</comment>
<dbReference type="SUPFAM" id="SSF52540">
    <property type="entry name" value="P-loop containing nucleoside triphosphate hydrolases"/>
    <property type="match status" value="1"/>
</dbReference>
<dbReference type="Proteomes" id="UP000440498">
    <property type="component" value="Unassembled WGS sequence"/>
</dbReference>
<comment type="caution">
    <text evidence="8">The sequence shown here is derived from an EMBL/GenBank/DDBJ whole genome shotgun (WGS) entry which is preliminary data.</text>
</comment>
<evidence type="ECO:0000256" key="1">
    <source>
        <dbReference type="ARBA" id="ARBA00004651"/>
    </source>
</evidence>
<keyword evidence="5 6" id="KW-0472">Membrane</keyword>
<proteinExistence type="predicted"/>
<dbReference type="AlphaFoldDB" id="A0A6A7N671"/>
<dbReference type="NCBIfam" id="TIGR03743">
    <property type="entry name" value="SXT_TraD"/>
    <property type="match status" value="1"/>
</dbReference>
<evidence type="ECO:0000313" key="8">
    <source>
        <dbReference type="EMBL" id="MQA40625.1"/>
    </source>
</evidence>
<evidence type="ECO:0000256" key="3">
    <source>
        <dbReference type="ARBA" id="ARBA00022692"/>
    </source>
</evidence>
<evidence type="ECO:0000259" key="7">
    <source>
        <dbReference type="Pfam" id="PF12696"/>
    </source>
</evidence>
<accession>A0A6A7N671</accession>
<evidence type="ECO:0000256" key="2">
    <source>
        <dbReference type="ARBA" id="ARBA00022475"/>
    </source>
</evidence>
<name>A0A6A7N671_9BURK</name>
<dbReference type="RefSeq" id="WP_152839922.1">
    <property type="nucleotide sequence ID" value="NZ_WHUG01000009.1"/>
</dbReference>
<dbReference type="Gene3D" id="3.40.50.300">
    <property type="entry name" value="P-loop containing nucleotide triphosphate hydrolases"/>
    <property type="match status" value="2"/>
</dbReference>
<evidence type="ECO:0000256" key="4">
    <source>
        <dbReference type="ARBA" id="ARBA00022989"/>
    </source>
</evidence>
<dbReference type="EMBL" id="WHUG01000009">
    <property type="protein sequence ID" value="MQA40625.1"/>
    <property type="molecule type" value="Genomic_DNA"/>
</dbReference>
<sequence>MLTRPYERSFRRAYEIWPASAWTAAAVALAVLDGPRVLRAPMAVFAVAMSVARMWQALGVLALRAPLSGRAMQVLPFEQMVQLTPDPDQLFLGFGFEWQPVHAQRLIDVAKDDYTKLLVPKWAIGLFRPSSEIKPDAQAGLPYLHGVERDEIPLYRALANFEGGTLIVGAPQSGKGVALGMLVTQAIRRGDVVLVIDPKNSARLRGVVQRACRQFRSADTFLSFHPAFPETGVRLDFTFNWQKPTEIASRIQAIMPPDVGGAFSSFGWDAVNVVVCGLIENEQRPNLALLTRYIERGVEPLLEESLRRFYENTIGPHWRRQPDMARLLQRAARGELRAPTSAATAELMALVEYYEKRVGAVSGSKSIDAQVRVFRHDREHYQKITANLLPILSMLTSGDLGLTLSPDAFDADDARPIMNYEKMERGGHVLYLCLDSLPDPSVARAIAGLALADLAARAGVRYNLGVGPRISLFVDEVSNVINRPLIEILNKGSEGRIWSTLAMQTVNDMAFVMGSVEAALMVLGNLQNMMVFRTRDMQTQQWLSEEFGETHVHDVRVAMSEGMDTHIGDFGVGNAAMVAETAAPLVPPAMFGRLPNLEYFASVSGGHIYKGRVAILDTGMPDPECAS</sequence>
<dbReference type="PANTHER" id="PTHR37937">
    <property type="entry name" value="CONJUGATIVE TRANSFER: DNA TRANSPORT"/>
    <property type="match status" value="1"/>
</dbReference>
<organism evidence="8 9">
    <name type="scientific">Rugamonas aquatica</name>
    <dbReference type="NCBI Taxonomy" id="2743357"/>
    <lineage>
        <taxon>Bacteria</taxon>
        <taxon>Pseudomonadati</taxon>
        <taxon>Pseudomonadota</taxon>
        <taxon>Betaproteobacteria</taxon>
        <taxon>Burkholderiales</taxon>
        <taxon>Oxalobacteraceae</taxon>
        <taxon>Telluria group</taxon>
        <taxon>Rugamonas</taxon>
    </lineage>
</organism>
<keyword evidence="9" id="KW-1185">Reference proteome</keyword>
<keyword evidence="2" id="KW-1003">Cell membrane</keyword>
<keyword evidence="4 6" id="KW-1133">Transmembrane helix</keyword>
<dbReference type="InterPro" id="IPR022458">
    <property type="entry name" value="Conjugative_coupling_TraG/TraD"/>
</dbReference>
<evidence type="ECO:0000256" key="5">
    <source>
        <dbReference type="ARBA" id="ARBA00023136"/>
    </source>
</evidence>
<dbReference type="InterPro" id="IPR051539">
    <property type="entry name" value="T4SS-coupling_protein"/>
</dbReference>
<protein>
    <submittedName>
        <fullName evidence="8">Conjugative transfer system coupling protein TraD</fullName>
    </submittedName>
</protein>
<evidence type="ECO:0000313" key="9">
    <source>
        <dbReference type="Proteomes" id="UP000440498"/>
    </source>
</evidence>
<reference evidence="8 9" key="1">
    <citation type="submission" date="2019-10" db="EMBL/GenBank/DDBJ databases">
        <title>Two novel species isolated from a subtropical stream in China.</title>
        <authorList>
            <person name="Lu H."/>
        </authorList>
    </citation>
    <scope>NUCLEOTIDE SEQUENCE [LARGE SCALE GENOMIC DNA]</scope>
    <source>
        <strain evidence="8 9">FT29W</strain>
    </source>
</reference>
<gene>
    <name evidence="8" type="primary">traD</name>
    <name evidence="8" type="ORF">GEV02_20950</name>
</gene>
<dbReference type="InterPro" id="IPR027417">
    <property type="entry name" value="P-loop_NTPase"/>
</dbReference>
<evidence type="ECO:0000256" key="6">
    <source>
        <dbReference type="SAM" id="Phobius"/>
    </source>
</evidence>
<dbReference type="Pfam" id="PF12696">
    <property type="entry name" value="TraG-D_C"/>
    <property type="match status" value="1"/>
</dbReference>